<evidence type="ECO:0000256" key="3">
    <source>
        <dbReference type="ARBA" id="ARBA00022771"/>
    </source>
</evidence>
<evidence type="ECO:0000256" key="7">
    <source>
        <dbReference type="SAM" id="MobiDB-lite"/>
    </source>
</evidence>
<dbReference type="GO" id="GO:0008270">
    <property type="term" value="F:zinc ion binding"/>
    <property type="evidence" value="ECO:0007669"/>
    <property type="project" value="UniProtKB-KW"/>
</dbReference>
<dbReference type="GO" id="GO:0008094">
    <property type="term" value="F:ATP-dependent activity, acting on DNA"/>
    <property type="evidence" value="ECO:0007669"/>
    <property type="project" value="TreeGrafter"/>
</dbReference>
<keyword evidence="1" id="KW-0479">Metal-binding</keyword>
<dbReference type="AlphaFoldDB" id="A0AAD7XUC8"/>
<dbReference type="EMBL" id="JAQMWT010000024">
    <property type="protein sequence ID" value="KAJ8613674.1"/>
    <property type="molecule type" value="Genomic_DNA"/>
</dbReference>
<feature type="region of interest" description="Disordered" evidence="7">
    <location>
        <begin position="821"/>
        <end position="849"/>
    </location>
</feature>
<dbReference type="PROSITE" id="PS00518">
    <property type="entry name" value="ZF_RING_1"/>
    <property type="match status" value="1"/>
</dbReference>
<gene>
    <name evidence="9" type="ORF">CTAYLR_003122</name>
</gene>
<dbReference type="GO" id="GO:0005634">
    <property type="term" value="C:nucleus"/>
    <property type="evidence" value="ECO:0007669"/>
    <property type="project" value="TreeGrafter"/>
</dbReference>
<reference evidence="9" key="1">
    <citation type="submission" date="2023-01" db="EMBL/GenBank/DDBJ databases">
        <title>Metagenome sequencing of chrysophaentin producing Chrysophaeum taylorii.</title>
        <authorList>
            <person name="Davison J."/>
            <person name="Bewley C."/>
        </authorList>
    </citation>
    <scope>NUCLEOTIDE SEQUENCE</scope>
    <source>
        <strain evidence="9">NIES-1699</strain>
    </source>
</reference>
<dbReference type="InterPro" id="IPR027417">
    <property type="entry name" value="P-loop_NTPase"/>
</dbReference>
<dbReference type="GO" id="GO:0005524">
    <property type="term" value="F:ATP binding"/>
    <property type="evidence" value="ECO:0007669"/>
    <property type="project" value="UniProtKB-KW"/>
</dbReference>
<keyword evidence="5" id="KW-0862">Zinc</keyword>
<dbReference type="InterPro" id="IPR014001">
    <property type="entry name" value="Helicase_ATP-bd"/>
</dbReference>
<accession>A0AAD7XUC8</accession>
<keyword evidence="6" id="KW-0067">ATP-binding</keyword>
<evidence type="ECO:0000313" key="10">
    <source>
        <dbReference type="Proteomes" id="UP001230188"/>
    </source>
</evidence>
<dbReference type="InterPro" id="IPR050628">
    <property type="entry name" value="SNF2_RAD54_helicase_TF"/>
</dbReference>
<dbReference type="SUPFAM" id="SSF52540">
    <property type="entry name" value="P-loop containing nucleoside triphosphate hydrolases"/>
    <property type="match status" value="1"/>
</dbReference>
<evidence type="ECO:0000259" key="8">
    <source>
        <dbReference type="SMART" id="SM00487"/>
    </source>
</evidence>
<dbReference type="GO" id="GO:0016787">
    <property type="term" value="F:hydrolase activity"/>
    <property type="evidence" value="ECO:0007669"/>
    <property type="project" value="UniProtKB-KW"/>
</dbReference>
<dbReference type="InterPro" id="IPR000330">
    <property type="entry name" value="SNF2_N"/>
</dbReference>
<keyword evidence="10" id="KW-1185">Reference proteome</keyword>
<sequence>MMEEILKDAYEKGRRWDEEVWPREKRVKEEDSWRGIASFCGAPSLARLAAASVGLYRATRDIVPGLLEGTRLYPHQVNALSFMLRRERQGGGLFCDEPGLGKSLVCVCLALKTAKLRAVGKSSVDLERRRRAAAVPGLRSAGRDNVRPETLGGTLIVAPGTLVSHWKSEVSRFAPGLVDDDEVTVCSRERLSAEFGAERDAQYFGRDAYRSPLSSTAWLRVVVDEGQHLGGSCESNTALMLDRLTAQRKWIVTGTPTTKRGGGEAAVKQLRRLLAAVGCPARSGLASATREAVVRHAASDIRLPVPVKQVVRLEASVAETRSLNAFVSFIMTNLLCTKMEVSDERSMRDGFEVSLANPKNRRQALDAIRNILLCCAGGGEMVLDAGPGVVEELEFLLLKVHGADPRRVSELRPCDSCGVELAYLLVTPCCHLVCPECVRPHHKACVACGKPFSDVSYLASDDAYEHAVEVIGDDDPPPPPSGTVSATHQLRCRHWHGWATRHDARSRRCDKQHAKWRTKVMDGVEAFVWLQPGVELRWREALLETDADARALALWRRRDWGRDEEHESLRTLAEIKRRDTLDQHSKASHVLARLDAAVRSRDDPRPVRAIVFAEDRKVLDFVGHYLVLRLGEDAVQQHWGRARGEELAKFATGLAVGWRCPRCRHWNDDSSRACARRFVHARVSGERFSVPEDHVEGHYVGRVYRVGEPVVVPYNNNSEVRANVEVVKRCGIKRTSRRAERRQLPDAARAIGATHPVQVDYLIMADTPEDVLYETSRNRNLNADDAAKIDAVLRRLELKRQAAPANLLLPRRRMRMVPDFVVRGDGNSPDSLRTSPSPSPSSFYAGACF</sequence>
<feature type="domain" description="Helicase ATP-binding" evidence="8">
    <location>
        <begin position="68"/>
        <end position="293"/>
    </location>
</feature>
<name>A0AAD7XUC8_9STRA</name>
<keyword evidence="2" id="KW-0547">Nucleotide-binding</keyword>
<dbReference type="InterPro" id="IPR017907">
    <property type="entry name" value="Znf_RING_CS"/>
</dbReference>
<keyword evidence="3" id="KW-0863">Zinc-finger</keyword>
<evidence type="ECO:0000256" key="2">
    <source>
        <dbReference type="ARBA" id="ARBA00022741"/>
    </source>
</evidence>
<dbReference type="PANTHER" id="PTHR45626">
    <property type="entry name" value="TRANSCRIPTION TERMINATION FACTOR 2-RELATED"/>
    <property type="match status" value="1"/>
</dbReference>
<evidence type="ECO:0000256" key="5">
    <source>
        <dbReference type="ARBA" id="ARBA00022833"/>
    </source>
</evidence>
<protein>
    <recommendedName>
        <fullName evidence="8">Helicase ATP-binding domain-containing protein</fullName>
    </recommendedName>
</protein>
<dbReference type="GO" id="GO:0006281">
    <property type="term" value="P:DNA repair"/>
    <property type="evidence" value="ECO:0007669"/>
    <property type="project" value="TreeGrafter"/>
</dbReference>
<dbReference type="SMART" id="SM00487">
    <property type="entry name" value="DEXDc"/>
    <property type="match status" value="1"/>
</dbReference>
<evidence type="ECO:0000256" key="1">
    <source>
        <dbReference type="ARBA" id="ARBA00022723"/>
    </source>
</evidence>
<evidence type="ECO:0000313" key="9">
    <source>
        <dbReference type="EMBL" id="KAJ8613674.1"/>
    </source>
</evidence>
<dbReference type="Pfam" id="PF00176">
    <property type="entry name" value="SNF2-rel_dom"/>
    <property type="match status" value="1"/>
</dbReference>
<dbReference type="PANTHER" id="PTHR45626:SF14">
    <property type="entry name" value="ATP-DEPENDENT DNA HELICASE (EUROFUNG)"/>
    <property type="match status" value="1"/>
</dbReference>
<evidence type="ECO:0000256" key="6">
    <source>
        <dbReference type="ARBA" id="ARBA00022840"/>
    </source>
</evidence>
<keyword evidence="4" id="KW-0378">Hydrolase</keyword>
<proteinExistence type="predicted"/>
<dbReference type="Proteomes" id="UP001230188">
    <property type="component" value="Unassembled WGS sequence"/>
</dbReference>
<evidence type="ECO:0000256" key="4">
    <source>
        <dbReference type="ARBA" id="ARBA00022801"/>
    </source>
</evidence>
<dbReference type="Gene3D" id="3.40.50.10810">
    <property type="entry name" value="Tandem AAA-ATPase domain"/>
    <property type="match status" value="1"/>
</dbReference>
<feature type="compositionally biased region" description="Low complexity" evidence="7">
    <location>
        <begin position="828"/>
        <end position="842"/>
    </location>
</feature>
<dbReference type="InterPro" id="IPR038718">
    <property type="entry name" value="SNF2-like_sf"/>
</dbReference>
<organism evidence="9 10">
    <name type="scientific">Chrysophaeum taylorii</name>
    <dbReference type="NCBI Taxonomy" id="2483200"/>
    <lineage>
        <taxon>Eukaryota</taxon>
        <taxon>Sar</taxon>
        <taxon>Stramenopiles</taxon>
        <taxon>Ochrophyta</taxon>
        <taxon>Pelagophyceae</taxon>
        <taxon>Pelagomonadales</taxon>
        <taxon>Pelagomonadaceae</taxon>
        <taxon>Chrysophaeum</taxon>
    </lineage>
</organism>
<comment type="caution">
    <text evidence="9">The sequence shown here is derived from an EMBL/GenBank/DDBJ whole genome shotgun (WGS) entry which is preliminary data.</text>
</comment>